<keyword evidence="8 9" id="KW-0472">Membrane</keyword>
<sequence length="99" mass="10382">MSPMELLIVGVVAVLLFGSKLPSVARSAGKSLTEFKRGMRDMQDEFHRTVQAADLEESARKRMGDQSATPTASPDPDDLIAESGAQGAAVSPPTGPAKV</sequence>
<dbReference type="GO" id="GO:0033281">
    <property type="term" value="C:TAT protein transport complex"/>
    <property type="evidence" value="ECO:0007669"/>
    <property type="project" value="UniProtKB-UniRule"/>
</dbReference>
<keyword evidence="4 9" id="KW-0812">Transmembrane</keyword>
<dbReference type="HAMAP" id="MF_00236">
    <property type="entry name" value="TatA_E"/>
    <property type="match status" value="1"/>
</dbReference>
<dbReference type="Proteomes" id="UP000318995">
    <property type="component" value="Unassembled WGS sequence"/>
</dbReference>
<dbReference type="NCBIfam" id="TIGR01411">
    <property type="entry name" value="tatAE"/>
    <property type="match status" value="1"/>
</dbReference>
<evidence type="ECO:0000256" key="3">
    <source>
        <dbReference type="ARBA" id="ARBA00022475"/>
    </source>
</evidence>
<organism evidence="11 12">
    <name type="scientific">Botrimarina hoheduenensis</name>
    <dbReference type="NCBI Taxonomy" id="2528000"/>
    <lineage>
        <taxon>Bacteria</taxon>
        <taxon>Pseudomonadati</taxon>
        <taxon>Planctomycetota</taxon>
        <taxon>Planctomycetia</taxon>
        <taxon>Pirellulales</taxon>
        <taxon>Lacipirellulaceae</taxon>
        <taxon>Botrimarina</taxon>
    </lineage>
</organism>
<comment type="subunit">
    <text evidence="9">Forms a complex with TatC.</text>
</comment>
<evidence type="ECO:0000256" key="8">
    <source>
        <dbReference type="ARBA" id="ARBA00023136"/>
    </source>
</evidence>
<comment type="function">
    <text evidence="9">Part of the twin-arginine translocation (Tat) system that transports large folded proteins containing a characteristic twin-arginine motif in their signal peptide across membranes. TatA could form the protein-conducting channel of the Tat system.</text>
</comment>
<dbReference type="InterPro" id="IPR003369">
    <property type="entry name" value="TatA/B/E"/>
</dbReference>
<feature type="region of interest" description="Disordered" evidence="10">
    <location>
        <begin position="53"/>
        <end position="99"/>
    </location>
</feature>
<evidence type="ECO:0000256" key="10">
    <source>
        <dbReference type="SAM" id="MobiDB-lite"/>
    </source>
</evidence>
<protein>
    <recommendedName>
        <fullName evidence="9">Sec-independent protein translocase protein TatA</fullName>
    </recommendedName>
</protein>
<gene>
    <name evidence="9" type="primary">tatA</name>
    <name evidence="11" type="ORF">Pla111_07920</name>
</gene>
<keyword evidence="7 9" id="KW-0811">Translocation</keyword>
<keyword evidence="12" id="KW-1185">Reference proteome</keyword>
<dbReference type="InterPro" id="IPR006312">
    <property type="entry name" value="TatA/E"/>
</dbReference>
<dbReference type="PANTHER" id="PTHR42982:SF1">
    <property type="entry name" value="SEC-INDEPENDENT PROTEIN TRANSLOCASE PROTEIN TATA"/>
    <property type="match status" value="1"/>
</dbReference>
<dbReference type="GO" id="GO:0043953">
    <property type="term" value="P:protein transport by the Tat complex"/>
    <property type="evidence" value="ECO:0007669"/>
    <property type="project" value="UniProtKB-UniRule"/>
</dbReference>
<evidence type="ECO:0000256" key="2">
    <source>
        <dbReference type="ARBA" id="ARBA00022448"/>
    </source>
</evidence>
<comment type="subcellular location">
    <subcellularLocation>
        <location evidence="1 9">Cell membrane</location>
        <topology evidence="1 9">Single-pass membrane protein</topology>
    </subcellularLocation>
</comment>
<dbReference type="AlphaFoldDB" id="A0A5C5WAZ1"/>
<evidence type="ECO:0000313" key="11">
    <source>
        <dbReference type="EMBL" id="TWT47181.1"/>
    </source>
</evidence>
<evidence type="ECO:0000256" key="4">
    <source>
        <dbReference type="ARBA" id="ARBA00022692"/>
    </source>
</evidence>
<comment type="caution">
    <text evidence="11">The sequence shown here is derived from an EMBL/GenBank/DDBJ whole genome shotgun (WGS) entry which is preliminary data.</text>
</comment>
<dbReference type="Pfam" id="PF02416">
    <property type="entry name" value="TatA_B_E"/>
    <property type="match status" value="1"/>
</dbReference>
<evidence type="ECO:0000256" key="1">
    <source>
        <dbReference type="ARBA" id="ARBA00004162"/>
    </source>
</evidence>
<dbReference type="Gene3D" id="1.20.5.3310">
    <property type="match status" value="1"/>
</dbReference>
<keyword evidence="2 9" id="KW-0813">Transport</keyword>
<keyword evidence="3 9" id="KW-1003">Cell membrane</keyword>
<evidence type="ECO:0000313" key="12">
    <source>
        <dbReference type="Proteomes" id="UP000318995"/>
    </source>
</evidence>
<proteinExistence type="inferred from homology"/>
<comment type="similarity">
    <text evidence="9">Belongs to the TatA/E family.</text>
</comment>
<evidence type="ECO:0000256" key="9">
    <source>
        <dbReference type="HAMAP-Rule" id="MF_00236"/>
    </source>
</evidence>
<accession>A0A5C5WAZ1</accession>
<evidence type="ECO:0000256" key="5">
    <source>
        <dbReference type="ARBA" id="ARBA00022927"/>
    </source>
</evidence>
<dbReference type="GO" id="GO:0008320">
    <property type="term" value="F:protein transmembrane transporter activity"/>
    <property type="evidence" value="ECO:0007669"/>
    <property type="project" value="UniProtKB-UniRule"/>
</dbReference>
<keyword evidence="6 9" id="KW-1133">Transmembrane helix</keyword>
<reference evidence="11 12" key="1">
    <citation type="submission" date="2019-02" db="EMBL/GenBank/DDBJ databases">
        <title>Deep-cultivation of Planctomycetes and their phenomic and genomic characterization uncovers novel biology.</title>
        <authorList>
            <person name="Wiegand S."/>
            <person name="Jogler M."/>
            <person name="Boedeker C."/>
            <person name="Pinto D."/>
            <person name="Vollmers J."/>
            <person name="Rivas-Marin E."/>
            <person name="Kohn T."/>
            <person name="Peeters S.H."/>
            <person name="Heuer A."/>
            <person name="Rast P."/>
            <person name="Oberbeckmann S."/>
            <person name="Bunk B."/>
            <person name="Jeske O."/>
            <person name="Meyerdierks A."/>
            <person name="Storesund J.E."/>
            <person name="Kallscheuer N."/>
            <person name="Luecker S."/>
            <person name="Lage O.M."/>
            <person name="Pohl T."/>
            <person name="Merkel B.J."/>
            <person name="Hornburger P."/>
            <person name="Mueller R.-W."/>
            <person name="Bruemmer F."/>
            <person name="Labrenz M."/>
            <person name="Spormann A.M."/>
            <person name="Op Den Camp H."/>
            <person name="Overmann J."/>
            <person name="Amann R."/>
            <person name="Jetten M.S.M."/>
            <person name="Mascher T."/>
            <person name="Medema M.H."/>
            <person name="Devos D.P."/>
            <person name="Kaster A.-K."/>
            <person name="Ovreas L."/>
            <person name="Rohde M."/>
            <person name="Galperin M.Y."/>
            <person name="Jogler C."/>
        </authorList>
    </citation>
    <scope>NUCLEOTIDE SEQUENCE [LARGE SCALE GENOMIC DNA]</scope>
    <source>
        <strain evidence="11 12">Pla111</strain>
    </source>
</reference>
<evidence type="ECO:0000256" key="6">
    <source>
        <dbReference type="ARBA" id="ARBA00022989"/>
    </source>
</evidence>
<dbReference type="EMBL" id="SJPH01000002">
    <property type="protein sequence ID" value="TWT47181.1"/>
    <property type="molecule type" value="Genomic_DNA"/>
</dbReference>
<keyword evidence="5 9" id="KW-0653">Protein transport</keyword>
<name>A0A5C5WAZ1_9BACT</name>
<dbReference type="PANTHER" id="PTHR42982">
    <property type="entry name" value="SEC-INDEPENDENT PROTEIN TRANSLOCASE PROTEIN TATA"/>
    <property type="match status" value="1"/>
</dbReference>
<evidence type="ECO:0000256" key="7">
    <source>
        <dbReference type="ARBA" id="ARBA00023010"/>
    </source>
</evidence>